<proteinExistence type="predicted"/>
<comment type="caution">
    <text evidence="4">The sequence shown here is derived from an EMBL/GenBank/DDBJ whole genome shotgun (WGS) entry which is preliminary data.</text>
</comment>
<dbReference type="InterPro" id="IPR056822">
    <property type="entry name" value="TEN_NHL"/>
</dbReference>
<gene>
    <name evidence="4" type="ORF">AKO1_013045</name>
</gene>
<dbReference type="PANTHER" id="PTHR46388">
    <property type="entry name" value="NHL REPEAT-CONTAINING PROTEIN 2"/>
    <property type="match status" value="1"/>
</dbReference>
<dbReference type="Gene3D" id="2.120.10.30">
    <property type="entry name" value="TolB, C-terminal domain"/>
    <property type="match status" value="11"/>
</dbReference>
<evidence type="ECO:0000259" key="3">
    <source>
        <dbReference type="Pfam" id="PF25021"/>
    </source>
</evidence>
<dbReference type="PANTHER" id="PTHR46388:SF2">
    <property type="entry name" value="NHL REPEAT-CONTAINING PROTEIN 2"/>
    <property type="match status" value="1"/>
</dbReference>
<dbReference type="SUPFAM" id="SSF101898">
    <property type="entry name" value="NHL repeat"/>
    <property type="match status" value="2"/>
</dbReference>
<keyword evidence="5" id="KW-1185">Reference proteome</keyword>
<keyword evidence="1" id="KW-0677">Repeat</keyword>
<dbReference type="EMBL" id="JAOPGA020000847">
    <property type="protein sequence ID" value="KAL0482424.1"/>
    <property type="molecule type" value="Genomic_DNA"/>
</dbReference>
<evidence type="ECO:0000313" key="4">
    <source>
        <dbReference type="EMBL" id="KAL0482424.1"/>
    </source>
</evidence>
<accession>A0AAW2YZ84</accession>
<dbReference type="Pfam" id="PF25021">
    <property type="entry name" value="TEN_NHL"/>
    <property type="match status" value="1"/>
</dbReference>
<organism evidence="4 5">
    <name type="scientific">Acrasis kona</name>
    <dbReference type="NCBI Taxonomy" id="1008807"/>
    <lineage>
        <taxon>Eukaryota</taxon>
        <taxon>Discoba</taxon>
        <taxon>Heterolobosea</taxon>
        <taxon>Tetramitia</taxon>
        <taxon>Eutetramitia</taxon>
        <taxon>Acrasidae</taxon>
        <taxon>Acrasis</taxon>
    </lineage>
</organism>
<dbReference type="SMART" id="SM00135">
    <property type="entry name" value="LY"/>
    <property type="match status" value="5"/>
</dbReference>
<feature type="signal peptide" evidence="2">
    <location>
        <begin position="1"/>
        <end position="21"/>
    </location>
</feature>
<feature type="domain" description="Teneurin NHL" evidence="3">
    <location>
        <begin position="694"/>
        <end position="995"/>
    </location>
</feature>
<protein>
    <recommendedName>
        <fullName evidence="3">Teneurin NHL domain-containing protein</fullName>
    </recommendedName>
</protein>
<dbReference type="SUPFAM" id="SSF63829">
    <property type="entry name" value="Calcium-dependent phosphotriesterase"/>
    <property type="match status" value="1"/>
</dbReference>
<name>A0AAW2YZ84_9EUKA</name>
<evidence type="ECO:0000313" key="5">
    <source>
        <dbReference type="Proteomes" id="UP001431209"/>
    </source>
</evidence>
<evidence type="ECO:0000256" key="2">
    <source>
        <dbReference type="SAM" id="SignalP"/>
    </source>
</evidence>
<dbReference type="AlphaFoldDB" id="A0AAW2YZ84"/>
<dbReference type="InterPro" id="IPR001258">
    <property type="entry name" value="NHL_repeat"/>
</dbReference>
<reference evidence="4 5" key="1">
    <citation type="submission" date="2024-03" db="EMBL/GenBank/DDBJ databases">
        <title>The Acrasis kona genome and developmental transcriptomes reveal deep origins of eukaryotic multicellular pathways.</title>
        <authorList>
            <person name="Sheikh S."/>
            <person name="Fu C.-J."/>
            <person name="Brown M.W."/>
            <person name="Baldauf S.L."/>
        </authorList>
    </citation>
    <scope>NUCLEOTIDE SEQUENCE [LARGE SCALE GENOMIC DNA]</scope>
    <source>
        <strain evidence="4 5">ATCC MYA-3509</strain>
    </source>
</reference>
<feature type="chain" id="PRO_5043430645" description="Teneurin NHL domain-containing protein" evidence="2">
    <location>
        <begin position="22"/>
        <end position="1235"/>
    </location>
</feature>
<dbReference type="Proteomes" id="UP001431209">
    <property type="component" value="Unassembled WGS sequence"/>
</dbReference>
<evidence type="ECO:0000256" key="1">
    <source>
        <dbReference type="ARBA" id="ARBA00022737"/>
    </source>
</evidence>
<dbReference type="SUPFAM" id="SSF63825">
    <property type="entry name" value="YWTD domain"/>
    <property type="match status" value="1"/>
</dbReference>
<dbReference type="Pfam" id="PF01436">
    <property type="entry name" value="NHL"/>
    <property type="match status" value="1"/>
</dbReference>
<sequence length="1235" mass="132371">MKRVAAFLVAFAFVLITLVQSAPTINTIGGYFSPSTPVNSINAQLSYPSGTFYDSINNLLYVCDTGDFIIRVVDLSTNITTLVAGQYGKTGYAGDNGLATNALLNYPQTIVADGANNLLYISDQKKSNRTSGIIRTVVGNGVSGYTGNGGPATSARINAPNGMALDTDASVLYFTEQGTNYIIRKWDRTSGVISLVAGTQGTSGTSGNNVAATSAQLCNPYGLTIDMDNKVLYLADACFHGIRTITISSGIIATFAGGNGAGFSGDNGLATSASFNSPWDVTIDSSRKLVYIADLSNYVIRVVNQTSGVVKTMAGTQGVFAFGGDGGLATSAKLTYVMRMTLDRSRNQLYFTDKQSRMIRAVDLNSNVIRTVVGAPFQYTGSAYGARLFGQVYSAKYDNLRNQLYITDATSHRVMVINRNTNNIQTILGAGPDAFTGSYDTVALNSPSLLPVGISLDVTNNLVYVAEFGIHTIRVINRTNGMVTRVAGTGACGYTGDGSSALTAQICNPFGILYDSSTSTLYFSSYYSHVIRSIKNGVINTVVGTGSGGYNGNNQVGTSTQLNNPSLLNIDVSRNIIYFPDSLNHIVRAWNRTSNIVTNIAGTPSTYSYSGDKGSALSSTMNYPTGVTLNSVTNQLYITDTRNQLVRVVDMNTGIITKVSGIFNVMASTGDNGILVNSTFNLPNLVEFDNVNNVMYISENNYVRVVYPDQYVIDTAIGSWNVFAPTTAMNSQMYAPQGSCYDSTRNRLYVNDKNDHVVKMVNLNTNMVTVIAGIGVYGYSGDGGLATNARLSSPRHCVVDTVNNYLYITEFTNRLIRMIDLNTNLISTVVGNSSDGYTPDGSSPINAITSPSTLALDSINNLLYWVEEYCHVARYWNRTNNKIYTLAGVQSSSGPASSTPVPASGSRLCSPWGINLDSANNVLYISELCSNVVRMVNRTSGMMSIYAGTGTAGYGGDGGLSTSALLSYPCHTQIDSVRNRLYVTDYRNQVVRSISMTSKIISTFAGNFNLSSGYGGDGGLAANAQLADPHVLTLDNVNNQLYVSDVNNMVIRAVDLSTNIIRTSVGGPQNYRGPALYARIINAVYDLKIEQERNLMYFIDANTVKVVDKYVNTISTFAGLGGIITTYNGDGLLATLATLNGPRSLAIDTVNNLVYIADYGNNMIRVVNRNNGLMTRFAGSGVCGNTGDGGPATSAQICSPFGMVLDTVTNTLYFTTHGHHVIRCRKKRNHQYSCG</sequence>
<dbReference type="InterPro" id="IPR011042">
    <property type="entry name" value="6-blade_b-propeller_TolB-like"/>
</dbReference>
<dbReference type="InterPro" id="IPR000033">
    <property type="entry name" value="LDLR_classB_rpt"/>
</dbReference>
<keyword evidence="2" id="KW-0732">Signal</keyword>